<dbReference type="SUPFAM" id="SSF81321">
    <property type="entry name" value="Family A G protein-coupled receptor-like"/>
    <property type="match status" value="1"/>
</dbReference>
<feature type="domain" description="Response regulatory" evidence="10">
    <location>
        <begin position="769"/>
        <end position="894"/>
    </location>
</feature>
<dbReference type="Pfam" id="PF00072">
    <property type="entry name" value="Response_reg"/>
    <property type="match status" value="1"/>
</dbReference>
<feature type="transmembrane region" description="Helical" evidence="8">
    <location>
        <begin position="207"/>
        <end position="225"/>
    </location>
</feature>
<evidence type="ECO:0000259" key="9">
    <source>
        <dbReference type="PROSITE" id="PS50109"/>
    </source>
</evidence>
<dbReference type="InterPro" id="IPR036097">
    <property type="entry name" value="HisK_dim/P_sf"/>
</dbReference>
<dbReference type="InterPro" id="IPR005467">
    <property type="entry name" value="His_kinase_dom"/>
</dbReference>
<reference evidence="11 12" key="1">
    <citation type="journal article" date="2009" name="Science">
        <title>Green evolution and dynamic adaptations revealed by genomes of the marine picoeukaryotes Micromonas.</title>
        <authorList>
            <person name="Worden A.Z."/>
            <person name="Lee J.H."/>
            <person name="Mock T."/>
            <person name="Rouze P."/>
            <person name="Simmons M.P."/>
            <person name="Aerts A.L."/>
            <person name="Allen A.E."/>
            <person name="Cuvelier M.L."/>
            <person name="Derelle E."/>
            <person name="Everett M.V."/>
            <person name="Foulon E."/>
            <person name="Grimwood J."/>
            <person name="Gundlach H."/>
            <person name="Henrissat B."/>
            <person name="Napoli C."/>
            <person name="McDonald S.M."/>
            <person name="Parker M.S."/>
            <person name="Rombauts S."/>
            <person name="Salamov A."/>
            <person name="Von Dassow P."/>
            <person name="Badger J.H."/>
            <person name="Coutinho P.M."/>
            <person name="Demir E."/>
            <person name="Dubchak I."/>
            <person name="Gentemann C."/>
            <person name="Eikrem W."/>
            <person name="Gready J.E."/>
            <person name="John U."/>
            <person name="Lanier W."/>
            <person name="Lindquist E.A."/>
            <person name="Lucas S."/>
            <person name="Mayer K.F."/>
            <person name="Moreau H."/>
            <person name="Not F."/>
            <person name="Otillar R."/>
            <person name="Panaud O."/>
            <person name="Pangilinan J."/>
            <person name="Paulsen I."/>
            <person name="Piegu B."/>
            <person name="Poliakov A."/>
            <person name="Robbens S."/>
            <person name="Schmutz J."/>
            <person name="Toulza E."/>
            <person name="Wyss T."/>
            <person name="Zelensky A."/>
            <person name="Zhou K."/>
            <person name="Armbrust E.V."/>
            <person name="Bhattacharya D."/>
            <person name="Goodenough U.W."/>
            <person name="Van de Peer Y."/>
            <person name="Grigoriev I.V."/>
        </authorList>
    </citation>
    <scope>NUCLEOTIDE SEQUENCE [LARGE SCALE GENOMIC DNA]</scope>
    <source>
        <strain evidence="12">RCC299 / NOUM17</strain>
    </source>
</reference>
<dbReference type="Proteomes" id="UP000002009">
    <property type="component" value="Chromosome 11"/>
</dbReference>
<keyword evidence="12" id="KW-1185">Reference proteome</keyword>
<evidence type="ECO:0008006" key="13">
    <source>
        <dbReference type="Google" id="ProtNLM"/>
    </source>
</evidence>
<dbReference type="InterPro" id="IPR011006">
    <property type="entry name" value="CheY-like_superfamily"/>
</dbReference>
<dbReference type="Gene3D" id="3.30.565.10">
    <property type="entry name" value="Histidine kinase-like ATPase, C-terminal domain"/>
    <property type="match status" value="1"/>
</dbReference>
<keyword evidence="5 8" id="KW-1133">Transmembrane helix</keyword>
<dbReference type="InterPro" id="IPR036890">
    <property type="entry name" value="HATPase_C_sf"/>
</dbReference>
<evidence type="ECO:0000313" key="12">
    <source>
        <dbReference type="Proteomes" id="UP000002009"/>
    </source>
</evidence>
<dbReference type="Gene3D" id="1.20.1070.10">
    <property type="entry name" value="Rhodopsin 7-helix transmembrane proteins"/>
    <property type="match status" value="1"/>
</dbReference>
<dbReference type="InterPro" id="IPR001425">
    <property type="entry name" value="Arc/bac/fun_rhodopsins"/>
</dbReference>
<evidence type="ECO:0000256" key="6">
    <source>
        <dbReference type="ARBA" id="ARBA00023136"/>
    </source>
</evidence>
<dbReference type="PRINTS" id="PR00344">
    <property type="entry name" value="BCTRLSENSOR"/>
</dbReference>
<dbReference type="eggNOG" id="KOG0519">
    <property type="taxonomic scope" value="Eukaryota"/>
</dbReference>
<dbReference type="GO" id="GO:0000155">
    <property type="term" value="F:phosphorelay sensor kinase activity"/>
    <property type="evidence" value="ECO:0007669"/>
    <property type="project" value="InterPro"/>
</dbReference>
<accession>C1EF01</accession>
<evidence type="ECO:0000256" key="5">
    <source>
        <dbReference type="ARBA" id="ARBA00022989"/>
    </source>
</evidence>
<dbReference type="PANTHER" id="PTHR45339">
    <property type="entry name" value="HYBRID SIGNAL TRANSDUCTION HISTIDINE KINASE J"/>
    <property type="match status" value="1"/>
</dbReference>
<dbReference type="GO" id="GO:0016020">
    <property type="term" value="C:membrane"/>
    <property type="evidence" value="ECO:0007669"/>
    <property type="project" value="UniProtKB-SubCell"/>
</dbReference>
<dbReference type="SMART" id="SM00448">
    <property type="entry name" value="REC"/>
    <property type="match status" value="1"/>
</dbReference>
<feature type="transmembrane region" description="Helical" evidence="8">
    <location>
        <begin position="63"/>
        <end position="85"/>
    </location>
</feature>
<dbReference type="KEGG" id="mis:MICPUN_62803"/>
<evidence type="ECO:0000256" key="8">
    <source>
        <dbReference type="SAM" id="Phobius"/>
    </source>
</evidence>
<dbReference type="PROSITE" id="PS50110">
    <property type="entry name" value="RESPONSE_REGULATORY"/>
    <property type="match status" value="1"/>
</dbReference>
<evidence type="ECO:0000313" key="11">
    <source>
        <dbReference type="EMBL" id="ACO66621.1"/>
    </source>
</evidence>
<keyword evidence="4 8" id="KW-0812">Transmembrane</keyword>
<dbReference type="CDD" id="cd00082">
    <property type="entry name" value="HisKA"/>
    <property type="match status" value="1"/>
</dbReference>
<dbReference type="Pfam" id="PF01036">
    <property type="entry name" value="Bac_rhodopsin"/>
    <property type="match status" value="1"/>
</dbReference>
<dbReference type="SUPFAM" id="SSF47384">
    <property type="entry name" value="Homodimeric domain of signal transducing histidine kinase"/>
    <property type="match status" value="1"/>
</dbReference>
<dbReference type="OrthoDB" id="60033at2759"/>
<dbReference type="PANTHER" id="PTHR45339:SF5">
    <property type="entry name" value="HISTIDINE KINASE"/>
    <property type="match status" value="1"/>
</dbReference>
<comment type="subcellular location">
    <subcellularLocation>
        <location evidence="1">Membrane</location>
        <topology evidence="1">Multi-pass membrane protein</topology>
    </subcellularLocation>
</comment>
<feature type="modified residue" description="4-aspartylphosphate" evidence="7">
    <location>
        <position position="824"/>
    </location>
</feature>
<name>C1EF01_MICCC</name>
<dbReference type="PROSITE" id="PS50109">
    <property type="entry name" value="HIS_KIN"/>
    <property type="match status" value="1"/>
</dbReference>
<dbReference type="SMART" id="SM00387">
    <property type="entry name" value="HATPase_c"/>
    <property type="match status" value="1"/>
</dbReference>
<feature type="domain" description="Histidine kinase" evidence="9">
    <location>
        <begin position="327"/>
        <end position="565"/>
    </location>
</feature>
<dbReference type="SMART" id="SM00388">
    <property type="entry name" value="HisKA"/>
    <property type="match status" value="1"/>
</dbReference>
<dbReference type="InterPro" id="IPR003594">
    <property type="entry name" value="HATPase_dom"/>
</dbReference>
<proteinExistence type="inferred from homology"/>
<dbReference type="AlphaFoldDB" id="C1EF01"/>
<dbReference type="Gene3D" id="3.40.50.2300">
    <property type="match status" value="1"/>
</dbReference>
<dbReference type="InterPro" id="IPR003661">
    <property type="entry name" value="HisK_dim/P_dom"/>
</dbReference>
<keyword evidence="3 7" id="KW-0597">Phosphoprotein</keyword>
<dbReference type="SUPFAM" id="SSF55874">
    <property type="entry name" value="ATPase domain of HSP90 chaperone/DNA topoisomerase II/histidine kinase"/>
    <property type="match status" value="1"/>
</dbReference>
<sequence length="921" mass="101107">MTTDAPGSESLPRVKAKHVFLLFALFAFVNTSLRRVFSPKDGLADSISLPDGSSSDGIERDHAFAAMMLFGAAFMFNMNAAMWSLHVTKTSLNLQVAYISAVAAWTHYEMWLGKDWYVSYMGSRFMGGNAVAFSGLRQLEWCFTTPILLTIVQNIHAYAFAAAGTSDKGKRNPATYQPVNRAVLIAADECMLLCGLVLPLASGVERAVFLTAAVACFVFIIYHSVHALLDVMTFSELSHMDSARLTAIVALKVIAWSGYPITYFATEFGYIDCKTQHDWYLYNDVITKFSYTLIISAGSLRFIEVLEERRKAFAIQMSRVQRAFFFNITHELRTPLNSIIGFNTLAMESGELTEFTESFIKASLTSAEALLGLINQILDFAKFEGAKDKSGGSNATIELSDDVFTLRQLVEQVMDISQKASSRGVDLIFSITSPEHFNTKLVGDFFRLRQCCVNLVDNAIKYSSNVNGRTALVEFSMGIAPGAKPDSLAITFAVEDNGVGIKLEKQHTLFVPFCQPADHKTAKEKGTGLGLVITKAIIECMGGDIDFESVEGTGTKFFFTLDFERAREASIDGGDDADFVEDAAQLEALPPKARVVFHPAMNESTRKHVTCIMKCFGAKPGVNYVTVPGEDTLKDKIRQASLLGVPVVLTDVINLNSSLDFIKATPRAGIIIFGLPYQLMELHKNISDMRNVQTVLKPVKPSDLLKAIAKLTHQGATREIDFLNDTTDSEDGAVQKRLEHAEIKAAENALIKVEPPDVAEGTGELKGMTVLLVEDNIMNQQMAKFSILKCGADLEIAMHGQEAVDMVTARFDQGKPGYDCILMDMMMPIMDGATATTEIRALEQRRRLTPQTIVGLSANVGPEYTARVKAAGMDGSMSKPFYPATLRNTLLNVKKGTYVGFGSSRLSIDRIHTTIEEKPGN</sequence>
<evidence type="ECO:0000259" key="10">
    <source>
        <dbReference type="PROSITE" id="PS50110"/>
    </source>
</evidence>
<keyword evidence="6 8" id="KW-0472">Membrane</keyword>
<dbReference type="EMBL" id="CP001330">
    <property type="protein sequence ID" value="ACO66621.1"/>
    <property type="molecule type" value="Genomic_DNA"/>
</dbReference>
<dbReference type="InParanoid" id="C1EF01"/>
<dbReference type="Pfam" id="PF02518">
    <property type="entry name" value="HATPase_c"/>
    <property type="match status" value="1"/>
</dbReference>
<evidence type="ECO:0000256" key="3">
    <source>
        <dbReference type="ARBA" id="ARBA00022553"/>
    </source>
</evidence>
<dbReference type="STRING" id="296587.C1EF01"/>
<dbReference type="InterPro" id="IPR001789">
    <property type="entry name" value="Sig_transdc_resp-reg_receiver"/>
</dbReference>
<evidence type="ECO:0000256" key="7">
    <source>
        <dbReference type="PROSITE-ProRule" id="PRU00169"/>
    </source>
</evidence>
<dbReference type="InterPro" id="IPR004358">
    <property type="entry name" value="Sig_transdc_His_kin-like_C"/>
</dbReference>
<dbReference type="CDD" id="cd17546">
    <property type="entry name" value="REC_hyHK_CKI1_RcsC-like"/>
    <property type="match status" value="1"/>
</dbReference>
<evidence type="ECO:0000256" key="1">
    <source>
        <dbReference type="ARBA" id="ARBA00004141"/>
    </source>
</evidence>
<evidence type="ECO:0000256" key="4">
    <source>
        <dbReference type="ARBA" id="ARBA00022692"/>
    </source>
</evidence>
<dbReference type="SUPFAM" id="SSF52172">
    <property type="entry name" value="CheY-like"/>
    <property type="match status" value="1"/>
</dbReference>
<protein>
    <recommendedName>
        <fullName evidence="13">Histidine kinase</fullName>
    </recommendedName>
</protein>
<comment type="similarity">
    <text evidence="2">Belongs to the archaeal/bacterial/fungal opsin family.</text>
</comment>
<dbReference type="RefSeq" id="XP_002505363.1">
    <property type="nucleotide sequence ID" value="XM_002505317.1"/>
</dbReference>
<dbReference type="Gene3D" id="1.10.287.130">
    <property type="match status" value="1"/>
</dbReference>
<feature type="transmembrane region" description="Helical" evidence="8">
    <location>
        <begin position="245"/>
        <end position="265"/>
    </location>
</feature>
<feature type="transmembrane region" description="Helical" evidence="8">
    <location>
        <begin position="92"/>
        <end position="108"/>
    </location>
</feature>
<dbReference type="OMA" id="IIECMGG"/>
<dbReference type="GeneID" id="8247784"/>
<dbReference type="Pfam" id="PF00512">
    <property type="entry name" value="HisKA"/>
    <property type="match status" value="1"/>
</dbReference>
<dbReference type="SMART" id="SM01021">
    <property type="entry name" value="Bac_rhodopsin"/>
    <property type="match status" value="1"/>
</dbReference>
<gene>
    <name evidence="11" type="ORF">MICPUN_62803</name>
</gene>
<organism evidence="11 12">
    <name type="scientific">Micromonas commoda (strain RCC299 / NOUM17 / CCMP2709)</name>
    <name type="common">Picoplanktonic green alga</name>
    <dbReference type="NCBI Taxonomy" id="296587"/>
    <lineage>
        <taxon>Eukaryota</taxon>
        <taxon>Viridiplantae</taxon>
        <taxon>Chlorophyta</taxon>
        <taxon>Mamiellophyceae</taxon>
        <taxon>Mamiellales</taxon>
        <taxon>Mamiellaceae</taxon>
        <taxon>Micromonas</taxon>
    </lineage>
</organism>
<evidence type="ECO:0000256" key="2">
    <source>
        <dbReference type="ARBA" id="ARBA00008130"/>
    </source>
</evidence>